<name>A0A1M7D7M8_9RHOB</name>
<dbReference type="STRING" id="337701.SAMN05444398_105148"/>
<protein>
    <submittedName>
        <fullName evidence="2">Stress responsive A/B Barrel Domain</fullName>
    </submittedName>
</protein>
<dbReference type="PANTHER" id="PTHR37832">
    <property type="entry name" value="BLL2683 PROTEIN"/>
    <property type="match status" value="1"/>
</dbReference>
<reference evidence="2 3" key="1">
    <citation type="submission" date="2016-11" db="EMBL/GenBank/DDBJ databases">
        <authorList>
            <person name="Jaros S."/>
            <person name="Januszkiewicz K."/>
            <person name="Wedrychowicz H."/>
        </authorList>
    </citation>
    <scope>NUCLEOTIDE SEQUENCE [LARGE SCALE GENOMIC DNA]</scope>
    <source>
        <strain evidence="2 3">DSM 29589</strain>
    </source>
</reference>
<dbReference type="SMART" id="SM00886">
    <property type="entry name" value="Dabb"/>
    <property type="match status" value="1"/>
</dbReference>
<gene>
    <name evidence="2" type="ORF">SAMN05444398_105148</name>
</gene>
<dbReference type="Gene3D" id="3.30.70.100">
    <property type="match status" value="1"/>
</dbReference>
<dbReference type="RefSeq" id="WP_073034806.1">
    <property type="nucleotide sequence ID" value="NZ_BMLR01000005.1"/>
</dbReference>
<evidence type="ECO:0000259" key="1">
    <source>
        <dbReference type="PROSITE" id="PS51502"/>
    </source>
</evidence>
<dbReference type="EMBL" id="FRBR01000005">
    <property type="protein sequence ID" value="SHL75460.1"/>
    <property type="molecule type" value="Genomic_DNA"/>
</dbReference>
<accession>A0A1M7D7M8</accession>
<keyword evidence="3" id="KW-1185">Reference proteome</keyword>
<proteinExistence type="predicted"/>
<dbReference type="InterPro" id="IPR013097">
    <property type="entry name" value="Dabb"/>
</dbReference>
<evidence type="ECO:0000313" key="3">
    <source>
        <dbReference type="Proteomes" id="UP000183974"/>
    </source>
</evidence>
<organism evidence="2 3">
    <name type="scientific">Roseovarius pacificus</name>
    <dbReference type="NCBI Taxonomy" id="337701"/>
    <lineage>
        <taxon>Bacteria</taxon>
        <taxon>Pseudomonadati</taxon>
        <taxon>Pseudomonadota</taxon>
        <taxon>Alphaproteobacteria</taxon>
        <taxon>Rhodobacterales</taxon>
        <taxon>Roseobacteraceae</taxon>
        <taxon>Roseovarius</taxon>
    </lineage>
</organism>
<dbReference type="InterPro" id="IPR011008">
    <property type="entry name" value="Dimeric_a/b-barrel"/>
</dbReference>
<feature type="domain" description="Stress-response A/B barrel" evidence="1">
    <location>
        <begin position="2"/>
        <end position="93"/>
    </location>
</feature>
<dbReference type="OrthoDB" id="9813140at2"/>
<evidence type="ECO:0000313" key="2">
    <source>
        <dbReference type="EMBL" id="SHL75460.1"/>
    </source>
</evidence>
<dbReference type="AlphaFoldDB" id="A0A1M7D7M8"/>
<dbReference type="SUPFAM" id="SSF54909">
    <property type="entry name" value="Dimeric alpha+beta barrel"/>
    <property type="match status" value="1"/>
</dbReference>
<dbReference type="PROSITE" id="PS51502">
    <property type="entry name" value="S_R_A_B_BARREL"/>
    <property type="match status" value="1"/>
</dbReference>
<dbReference type="Pfam" id="PF07876">
    <property type="entry name" value="Dabb"/>
    <property type="match status" value="1"/>
</dbReference>
<dbReference type="Proteomes" id="UP000183974">
    <property type="component" value="Unassembled WGS sequence"/>
</dbReference>
<sequence length="96" mass="11006">MIRHIVFFTARDPKDLDRIREGLETLSQIPHSRHFEVGRNLHADRLTGAEVDYVVYAEFDTQADLDAYKAHPAYARGIELVKPLRDMRIAADIESA</sequence>
<dbReference type="PANTHER" id="PTHR37832:SF1">
    <property type="entry name" value="STRESS-RESPONSE A_B BARREL DOMAIN-CONTAINING PROTEIN"/>
    <property type="match status" value="1"/>
</dbReference>